<evidence type="ECO:0000259" key="13">
    <source>
        <dbReference type="Pfam" id="PF00156"/>
    </source>
</evidence>
<dbReference type="Gene3D" id="3.40.50.2020">
    <property type="match status" value="1"/>
</dbReference>
<dbReference type="CDD" id="cd06223">
    <property type="entry name" value="PRTases_typeI"/>
    <property type="match status" value="1"/>
</dbReference>
<dbReference type="InterPro" id="IPR050054">
    <property type="entry name" value="UPRTase/APRTase"/>
</dbReference>
<evidence type="ECO:0000256" key="1">
    <source>
        <dbReference type="ARBA" id="ARBA00000868"/>
    </source>
</evidence>
<dbReference type="GeneID" id="96866974"/>
<dbReference type="InterPro" id="IPR029057">
    <property type="entry name" value="PRTase-like"/>
</dbReference>
<dbReference type="NCBIfam" id="TIGR01090">
    <property type="entry name" value="apt"/>
    <property type="match status" value="1"/>
</dbReference>
<evidence type="ECO:0000313" key="14">
    <source>
        <dbReference type="EMBL" id="KFB07434.1"/>
    </source>
</evidence>
<dbReference type="EC" id="2.4.2.7" evidence="7 12"/>
<dbReference type="GO" id="GO:0016208">
    <property type="term" value="F:AMP binding"/>
    <property type="evidence" value="ECO:0007669"/>
    <property type="project" value="TreeGrafter"/>
</dbReference>
<dbReference type="GO" id="GO:0006166">
    <property type="term" value="P:purine ribonucleoside salvage"/>
    <property type="evidence" value="ECO:0007669"/>
    <property type="project" value="UniProtKB-UniRule"/>
</dbReference>
<organism evidence="14 15">
    <name type="scientific">Malacoplasma iowae DK-CPA</name>
    <dbReference type="NCBI Taxonomy" id="1394179"/>
    <lineage>
        <taxon>Bacteria</taxon>
        <taxon>Bacillati</taxon>
        <taxon>Mycoplasmatota</taxon>
        <taxon>Mycoplasmoidales</taxon>
        <taxon>Mycoplasmoidaceae</taxon>
        <taxon>Malacoplasma</taxon>
    </lineage>
</organism>
<keyword evidence="10 12" id="KW-0808">Transferase</keyword>
<dbReference type="Proteomes" id="UP000028523">
    <property type="component" value="Unassembled WGS sequence"/>
</dbReference>
<sequence length="173" mass="19650">MTIKDIKDSIISIKDYPKKGILFRDITPIFLNSDKVKFIINEFVKLVKDIDFDVIVAPESRGYLFGLPLALELNKPFIMVRKPNKLPRKTLSIDYTLEYGQNTLQMHQEDLKPNSKVLIVDDLLATGGTSFAIQKLVHLANCKTVGHLYLIELLGLCDKSKIEGNLQSLIQYN</sequence>
<comment type="pathway">
    <text evidence="4 12">Purine metabolism; AMP biosynthesis via salvage pathway; AMP from adenine: step 1/1.</text>
</comment>
<evidence type="ECO:0000256" key="12">
    <source>
        <dbReference type="HAMAP-Rule" id="MF_00004"/>
    </source>
</evidence>
<dbReference type="GO" id="GO:0006168">
    <property type="term" value="P:adenine salvage"/>
    <property type="evidence" value="ECO:0007669"/>
    <property type="project" value="InterPro"/>
</dbReference>
<dbReference type="GO" id="GO:0003999">
    <property type="term" value="F:adenine phosphoribosyltransferase activity"/>
    <property type="evidence" value="ECO:0007669"/>
    <property type="project" value="UniProtKB-UniRule"/>
</dbReference>
<comment type="function">
    <text evidence="2 12">Catalyzes a salvage reaction resulting in the formation of AMP, that is energically less costly than de novo synthesis.</text>
</comment>
<protein>
    <recommendedName>
        <fullName evidence="7 12">Adenine phosphoribosyltransferase</fullName>
        <shortName evidence="12">APRT</shortName>
        <ecNumber evidence="7 12">2.4.2.7</ecNumber>
    </recommendedName>
</protein>
<gene>
    <name evidence="12 14" type="primary">apt</name>
    <name evidence="14" type="ORF">P271_268</name>
</gene>
<dbReference type="PANTHER" id="PTHR32315">
    <property type="entry name" value="ADENINE PHOSPHORIBOSYLTRANSFERASE"/>
    <property type="match status" value="1"/>
</dbReference>
<dbReference type="RefSeq" id="WP_004025205.1">
    <property type="nucleotide sequence ID" value="NZ_AWQU01000083.1"/>
</dbReference>
<evidence type="ECO:0000256" key="9">
    <source>
        <dbReference type="ARBA" id="ARBA00022676"/>
    </source>
</evidence>
<dbReference type="Pfam" id="PF00156">
    <property type="entry name" value="Pribosyltran"/>
    <property type="match status" value="1"/>
</dbReference>
<evidence type="ECO:0000256" key="11">
    <source>
        <dbReference type="ARBA" id="ARBA00022726"/>
    </source>
</evidence>
<dbReference type="NCBIfam" id="NF002636">
    <property type="entry name" value="PRK02304.1-5"/>
    <property type="match status" value="1"/>
</dbReference>
<keyword evidence="11 12" id="KW-0660">Purine salvage</keyword>
<name>A0A084U398_MALIO</name>
<accession>A0A084U398</accession>
<dbReference type="SUPFAM" id="SSF53271">
    <property type="entry name" value="PRTase-like"/>
    <property type="match status" value="1"/>
</dbReference>
<dbReference type="UniPathway" id="UPA00588">
    <property type="reaction ID" value="UER00646"/>
</dbReference>
<evidence type="ECO:0000256" key="4">
    <source>
        <dbReference type="ARBA" id="ARBA00004659"/>
    </source>
</evidence>
<evidence type="ECO:0000256" key="3">
    <source>
        <dbReference type="ARBA" id="ARBA00004496"/>
    </source>
</evidence>
<proteinExistence type="inferred from homology"/>
<keyword evidence="9 12" id="KW-0328">Glycosyltransferase</keyword>
<dbReference type="GO" id="GO:0044209">
    <property type="term" value="P:AMP salvage"/>
    <property type="evidence" value="ECO:0007669"/>
    <property type="project" value="UniProtKB-UniRule"/>
</dbReference>
<dbReference type="InterPro" id="IPR000836">
    <property type="entry name" value="PRTase_dom"/>
</dbReference>
<evidence type="ECO:0000256" key="8">
    <source>
        <dbReference type="ARBA" id="ARBA00022490"/>
    </source>
</evidence>
<dbReference type="GO" id="GO:0002055">
    <property type="term" value="F:adenine binding"/>
    <property type="evidence" value="ECO:0007669"/>
    <property type="project" value="TreeGrafter"/>
</dbReference>
<comment type="caution">
    <text evidence="14">The sequence shown here is derived from an EMBL/GenBank/DDBJ whole genome shotgun (WGS) entry which is preliminary data.</text>
</comment>
<evidence type="ECO:0000256" key="10">
    <source>
        <dbReference type="ARBA" id="ARBA00022679"/>
    </source>
</evidence>
<comment type="subcellular location">
    <subcellularLocation>
        <location evidence="3 12">Cytoplasm</location>
    </subcellularLocation>
</comment>
<keyword evidence="8 12" id="KW-0963">Cytoplasm</keyword>
<comment type="subunit">
    <text evidence="6 12">Homodimer.</text>
</comment>
<dbReference type="EMBL" id="AWQU01000083">
    <property type="protein sequence ID" value="KFB07434.1"/>
    <property type="molecule type" value="Genomic_DNA"/>
</dbReference>
<dbReference type="InterPro" id="IPR005764">
    <property type="entry name" value="Ade_phspho_trans"/>
</dbReference>
<dbReference type="AlphaFoldDB" id="A0A084U398"/>
<reference evidence="14 15" key="1">
    <citation type="journal article" date="2014" name="PLoS ONE">
        <title>Reduction of Hydrogen Peroxide Accumulation and Toxicity by a Catalase from Mycoplasma iowae.</title>
        <authorList>
            <person name="Pritchard R.E."/>
            <person name="Prassinos A.J."/>
            <person name="Osborne J.D."/>
            <person name="Raviv Z."/>
            <person name="Balish M.F."/>
        </authorList>
    </citation>
    <scope>NUCLEOTIDE SEQUENCE [LARGE SCALE GENOMIC DNA]</scope>
    <source>
        <strain evidence="14 15">DK-CPA</strain>
    </source>
</reference>
<keyword evidence="15" id="KW-1185">Reference proteome</keyword>
<evidence type="ECO:0000256" key="5">
    <source>
        <dbReference type="ARBA" id="ARBA00008391"/>
    </source>
</evidence>
<evidence type="ECO:0000256" key="2">
    <source>
        <dbReference type="ARBA" id="ARBA00003968"/>
    </source>
</evidence>
<evidence type="ECO:0000313" key="15">
    <source>
        <dbReference type="Proteomes" id="UP000028523"/>
    </source>
</evidence>
<dbReference type="FunFam" id="3.40.50.2020:FF:000004">
    <property type="entry name" value="Adenine phosphoribosyltransferase"/>
    <property type="match status" value="1"/>
</dbReference>
<evidence type="ECO:0000256" key="6">
    <source>
        <dbReference type="ARBA" id="ARBA00011738"/>
    </source>
</evidence>
<evidence type="ECO:0000256" key="7">
    <source>
        <dbReference type="ARBA" id="ARBA00011893"/>
    </source>
</evidence>
<comment type="similarity">
    <text evidence="5 12">Belongs to the purine/pyrimidine phosphoribosyltransferase family.</text>
</comment>
<dbReference type="HAMAP" id="MF_00004">
    <property type="entry name" value="Aden_phosphoribosyltr"/>
    <property type="match status" value="1"/>
</dbReference>
<dbReference type="PANTHER" id="PTHR32315:SF3">
    <property type="entry name" value="ADENINE PHOSPHORIBOSYLTRANSFERASE"/>
    <property type="match status" value="1"/>
</dbReference>
<comment type="catalytic activity">
    <reaction evidence="1 12">
        <text>AMP + diphosphate = 5-phospho-alpha-D-ribose 1-diphosphate + adenine</text>
        <dbReference type="Rhea" id="RHEA:16609"/>
        <dbReference type="ChEBI" id="CHEBI:16708"/>
        <dbReference type="ChEBI" id="CHEBI:33019"/>
        <dbReference type="ChEBI" id="CHEBI:58017"/>
        <dbReference type="ChEBI" id="CHEBI:456215"/>
        <dbReference type="EC" id="2.4.2.7"/>
    </reaction>
</comment>
<feature type="domain" description="Phosphoribosyltransferase" evidence="13">
    <location>
        <begin position="38"/>
        <end position="149"/>
    </location>
</feature>
<dbReference type="GO" id="GO:0005737">
    <property type="term" value="C:cytoplasm"/>
    <property type="evidence" value="ECO:0007669"/>
    <property type="project" value="UniProtKB-SubCell"/>
</dbReference>